<keyword evidence="3 7" id="KW-0813">Transport</keyword>
<dbReference type="InterPro" id="IPR022357">
    <property type="entry name" value="MIP_CS"/>
</dbReference>
<evidence type="ECO:0000313" key="10">
    <source>
        <dbReference type="Proteomes" id="UP000003656"/>
    </source>
</evidence>
<dbReference type="eggNOG" id="COG0580">
    <property type="taxonomic scope" value="Bacteria"/>
</dbReference>
<name>D1NWK6_9BIFI</name>
<keyword evidence="6 8" id="KW-0472">Membrane</keyword>
<protein>
    <submittedName>
        <fullName evidence="9">MIP family channel protein</fullName>
    </submittedName>
</protein>
<evidence type="ECO:0000256" key="4">
    <source>
        <dbReference type="ARBA" id="ARBA00022692"/>
    </source>
</evidence>
<proteinExistence type="inferred from homology"/>
<dbReference type="SUPFAM" id="SSF81338">
    <property type="entry name" value="Aquaporin-like"/>
    <property type="match status" value="1"/>
</dbReference>
<dbReference type="Proteomes" id="UP000003656">
    <property type="component" value="Unassembled WGS sequence"/>
</dbReference>
<dbReference type="InterPro" id="IPR050363">
    <property type="entry name" value="MIP/Aquaporin"/>
</dbReference>
<evidence type="ECO:0000256" key="5">
    <source>
        <dbReference type="ARBA" id="ARBA00022989"/>
    </source>
</evidence>
<organism evidence="9 10">
    <name type="scientific">Bifidobacterium gallicum DSM 20093 = LMG 11596</name>
    <dbReference type="NCBI Taxonomy" id="561180"/>
    <lineage>
        <taxon>Bacteria</taxon>
        <taxon>Bacillati</taxon>
        <taxon>Actinomycetota</taxon>
        <taxon>Actinomycetes</taxon>
        <taxon>Bifidobacteriales</taxon>
        <taxon>Bifidobacteriaceae</taxon>
        <taxon>Bifidobacterium</taxon>
    </lineage>
</organism>
<dbReference type="GO" id="GO:0015254">
    <property type="term" value="F:glycerol channel activity"/>
    <property type="evidence" value="ECO:0007669"/>
    <property type="project" value="TreeGrafter"/>
</dbReference>
<dbReference type="GO" id="GO:0005886">
    <property type="term" value="C:plasma membrane"/>
    <property type="evidence" value="ECO:0007669"/>
    <property type="project" value="TreeGrafter"/>
</dbReference>
<dbReference type="Pfam" id="PF00230">
    <property type="entry name" value="MIP"/>
    <property type="match status" value="1"/>
</dbReference>
<dbReference type="PANTHER" id="PTHR43829:SF9">
    <property type="entry name" value="AQUAPORIN-9"/>
    <property type="match status" value="1"/>
</dbReference>
<evidence type="ECO:0000313" key="9">
    <source>
        <dbReference type="EMBL" id="EFA22492.1"/>
    </source>
</evidence>
<dbReference type="PANTHER" id="PTHR43829">
    <property type="entry name" value="AQUAPORIN OR AQUAGLYCEROPORIN RELATED"/>
    <property type="match status" value="1"/>
</dbReference>
<dbReference type="CDD" id="cd00333">
    <property type="entry name" value="MIP"/>
    <property type="match status" value="1"/>
</dbReference>
<keyword evidence="5 8" id="KW-1133">Transmembrane helix</keyword>
<gene>
    <name evidence="9" type="ORF">BIFGAL_04260</name>
</gene>
<dbReference type="InterPro" id="IPR023271">
    <property type="entry name" value="Aquaporin-like"/>
</dbReference>
<dbReference type="AlphaFoldDB" id="D1NWK6"/>
<evidence type="ECO:0000256" key="6">
    <source>
        <dbReference type="ARBA" id="ARBA00023136"/>
    </source>
</evidence>
<dbReference type="Gene3D" id="1.20.1080.10">
    <property type="entry name" value="Glycerol uptake facilitator protein"/>
    <property type="match status" value="1"/>
</dbReference>
<evidence type="ECO:0000256" key="1">
    <source>
        <dbReference type="ARBA" id="ARBA00004141"/>
    </source>
</evidence>
<comment type="similarity">
    <text evidence="2 7">Belongs to the MIP/aquaporin (TC 1.A.8) family.</text>
</comment>
<comment type="subcellular location">
    <subcellularLocation>
        <location evidence="1">Membrane</location>
        <topology evidence="1">Multi-pass membrane protein</topology>
    </subcellularLocation>
</comment>
<comment type="caution">
    <text evidence="9">The sequence shown here is derived from an EMBL/GenBank/DDBJ whole genome shotgun (WGS) entry which is preliminary data.</text>
</comment>
<feature type="transmembrane region" description="Helical" evidence="8">
    <location>
        <begin position="102"/>
        <end position="127"/>
    </location>
</feature>
<feature type="transmembrane region" description="Helical" evidence="8">
    <location>
        <begin position="184"/>
        <end position="204"/>
    </location>
</feature>
<feature type="transmembrane region" description="Helical" evidence="8">
    <location>
        <begin position="238"/>
        <end position="260"/>
    </location>
</feature>
<dbReference type="STRING" id="561180.BIFGAL_04260"/>
<sequence length="262" mass="28486">MCISRTVRRFFERLKDYPVEYTLFTKLAAEFVGTAVLMIFGNGAVANVELKNTKGHNAGWLNIAMGYGFGVMFPVLMFGGISGAQINPAMTLAQAVNGMFPWSLVAPYIIAQLLGAAVGQLIVYAVYYPHYKETENPEAILGTFCTTDAYGSRLNYFVNEFVGTMLLVLGALCCLELQWGSQDYAAASIVVGFIVWGLVTSLGGPTGPGLNPARDLMPRVLHSILPIPHKGSSRWDEAWIPVVAPIFGGMLGCWLFNVLFAI</sequence>
<keyword evidence="4 7" id="KW-0812">Transmembrane</keyword>
<dbReference type="PROSITE" id="PS00221">
    <property type="entry name" value="MIP"/>
    <property type="match status" value="1"/>
</dbReference>
<feature type="transmembrane region" description="Helical" evidence="8">
    <location>
        <begin position="60"/>
        <end position="81"/>
    </location>
</feature>
<evidence type="ECO:0000256" key="7">
    <source>
        <dbReference type="RuleBase" id="RU000477"/>
    </source>
</evidence>
<dbReference type="EMBL" id="ABXB03000004">
    <property type="protein sequence ID" value="EFA22492.1"/>
    <property type="molecule type" value="Genomic_DNA"/>
</dbReference>
<feature type="transmembrane region" description="Helical" evidence="8">
    <location>
        <begin position="21"/>
        <end position="40"/>
    </location>
</feature>
<evidence type="ECO:0000256" key="2">
    <source>
        <dbReference type="ARBA" id="ARBA00006175"/>
    </source>
</evidence>
<reference evidence="9 10" key="1">
    <citation type="submission" date="2009-11" db="EMBL/GenBank/DDBJ databases">
        <authorList>
            <person name="Weinstock G."/>
            <person name="Sodergren E."/>
            <person name="Clifton S."/>
            <person name="Fulton L."/>
            <person name="Fulton B."/>
            <person name="Courtney L."/>
            <person name="Fronick C."/>
            <person name="Harrison M."/>
            <person name="Strong C."/>
            <person name="Farmer C."/>
            <person name="Delahaunty K."/>
            <person name="Markovic C."/>
            <person name="Hall O."/>
            <person name="Minx P."/>
            <person name="Tomlinson C."/>
            <person name="Mitreva M."/>
            <person name="Nelson J."/>
            <person name="Hou S."/>
            <person name="Wollam A."/>
            <person name="Pepin K.H."/>
            <person name="Johnson M."/>
            <person name="Bhonagiri V."/>
            <person name="Nash W.E."/>
            <person name="Warren W."/>
            <person name="Chinwalla A."/>
            <person name="Mardis E.R."/>
            <person name="Wilson R.K."/>
        </authorList>
    </citation>
    <scope>NUCLEOTIDE SEQUENCE [LARGE SCALE GENOMIC DNA]</scope>
    <source>
        <strain evidence="9 10">DSM 20093</strain>
    </source>
</reference>
<evidence type="ECO:0000256" key="3">
    <source>
        <dbReference type="ARBA" id="ARBA00022448"/>
    </source>
</evidence>
<dbReference type="InterPro" id="IPR000425">
    <property type="entry name" value="MIP"/>
</dbReference>
<dbReference type="PRINTS" id="PR00783">
    <property type="entry name" value="MINTRINSICP"/>
</dbReference>
<evidence type="ECO:0000256" key="8">
    <source>
        <dbReference type="SAM" id="Phobius"/>
    </source>
</evidence>
<accession>D1NWK6</accession>
<feature type="transmembrane region" description="Helical" evidence="8">
    <location>
        <begin position="156"/>
        <end position="177"/>
    </location>
</feature>